<evidence type="ECO:0000313" key="6">
    <source>
        <dbReference type="Proteomes" id="UP000452235"/>
    </source>
</evidence>
<dbReference type="InterPro" id="IPR036396">
    <property type="entry name" value="Cyt_P450_sf"/>
</dbReference>
<sequence length="584" mass="65525">MLAGYTLLLALAGALLGDYVVAIYRNVRRAQRTGLPYVVAPLPWSVPMMILLETAWLPYIINRWLPLWLADTTNDPMNNFRWRIKNRQVKRYGGVYLVVTSKAVTCCVADAAVVSQIVNARNEFPKPVWQYSPFPCLPCEDKEWAHHRRHTATTFNERNNELVWKESIRQATEMLHYWRQTASPRPDTLALNDISEDIVQFSLNVISGAGFGVQIPFKPSLTHNNSPHDADIFQDTASPPPGFDFTFRSVVAYTDVKIRTVVFANLMLPRWLRRPLAPLLRRAFAAHRDLENYMQRLIETGSASFAGAQGTKEAASNLIHGMLASRADAADKAKGLSDREIISNMHIFTLAGHGTTETSLKYAFVLLALSPRVQEWLHEGILDAVRNEPADPAQWDYAAVFRKLVTPLCVMLETMRLYPPVVTVPKWTGASPSRIHYRGRDVVLDPGVSINLNMNGLHYSEEYWGADADTFDPARWDAHNSSSFLAQYANTPGLVAPGLEYPTVHRPVRGAYIPFSDGFRACLGKKFAQVEFVAALAVVFRAYRVRLADESDAGRRQAERALQESVSVVTLGMVEGVPLVFERV</sequence>
<dbReference type="OrthoDB" id="1470350at2759"/>
<dbReference type="EMBL" id="BLJY01000009">
    <property type="protein sequence ID" value="GFF18824.1"/>
    <property type="molecule type" value="Genomic_DNA"/>
</dbReference>
<keyword evidence="4" id="KW-0479">Metal-binding</keyword>
<dbReference type="PANTHER" id="PTHR24305">
    <property type="entry name" value="CYTOCHROME P450"/>
    <property type="match status" value="1"/>
</dbReference>
<keyword evidence="6" id="KW-1185">Reference proteome</keyword>
<dbReference type="PRINTS" id="PR00385">
    <property type="entry name" value="P450"/>
</dbReference>
<dbReference type="GO" id="GO:0004497">
    <property type="term" value="F:monooxygenase activity"/>
    <property type="evidence" value="ECO:0007669"/>
    <property type="project" value="UniProtKB-KW"/>
</dbReference>
<comment type="cofactor">
    <cofactor evidence="4">
        <name>heme</name>
        <dbReference type="ChEBI" id="CHEBI:30413"/>
    </cofactor>
</comment>
<dbReference type="Proteomes" id="UP000452235">
    <property type="component" value="Unassembled WGS sequence"/>
</dbReference>
<comment type="caution">
    <text evidence="5">The sequence shown here is derived from an EMBL/GenBank/DDBJ whole genome shotgun (WGS) entry which is preliminary data.</text>
</comment>
<dbReference type="GO" id="GO:0005506">
    <property type="term" value="F:iron ion binding"/>
    <property type="evidence" value="ECO:0007669"/>
    <property type="project" value="InterPro"/>
</dbReference>
<dbReference type="SUPFAM" id="SSF48264">
    <property type="entry name" value="Cytochrome P450"/>
    <property type="match status" value="1"/>
</dbReference>
<evidence type="ECO:0000256" key="3">
    <source>
        <dbReference type="ARBA" id="ARBA00023033"/>
    </source>
</evidence>
<gene>
    <name evidence="5" type="ORF">ATEIFO6365_0009018700</name>
</gene>
<name>A0A5M3Z905_ASPTE</name>
<dbReference type="Pfam" id="PF00067">
    <property type="entry name" value="p450"/>
    <property type="match status" value="1"/>
</dbReference>
<feature type="binding site" description="axial binding residue" evidence="4">
    <location>
        <position position="522"/>
    </location>
    <ligand>
        <name>heme</name>
        <dbReference type="ChEBI" id="CHEBI:30413"/>
    </ligand>
    <ligandPart>
        <name>Fe</name>
        <dbReference type="ChEBI" id="CHEBI:18248"/>
    </ligandPart>
</feature>
<protein>
    <submittedName>
        <fullName evidence="5">Cytochrome P450 monooxygenase</fullName>
    </submittedName>
</protein>
<keyword evidence="4" id="KW-0349">Heme</keyword>
<keyword evidence="2" id="KW-0560">Oxidoreductase</keyword>
<evidence type="ECO:0000256" key="2">
    <source>
        <dbReference type="ARBA" id="ARBA00023002"/>
    </source>
</evidence>
<proteinExistence type="inferred from homology"/>
<dbReference type="GO" id="GO:0016705">
    <property type="term" value="F:oxidoreductase activity, acting on paired donors, with incorporation or reduction of molecular oxygen"/>
    <property type="evidence" value="ECO:0007669"/>
    <property type="project" value="InterPro"/>
</dbReference>
<dbReference type="VEuPathDB" id="FungiDB:ATEG_07596"/>
<dbReference type="InterPro" id="IPR001128">
    <property type="entry name" value="Cyt_P450"/>
</dbReference>
<comment type="similarity">
    <text evidence="1">Belongs to the cytochrome P450 family.</text>
</comment>
<reference evidence="5 6" key="1">
    <citation type="submission" date="2020-01" db="EMBL/GenBank/DDBJ databases">
        <title>Aspergillus terreus IFO 6365 whole genome shotgun sequence.</title>
        <authorList>
            <person name="Kanamasa S."/>
            <person name="Takahashi H."/>
        </authorList>
    </citation>
    <scope>NUCLEOTIDE SEQUENCE [LARGE SCALE GENOMIC DNA]</scope>
    <source>
        <strain evidence="5 6">IFO 6365</strain>
    </source>
</reference>
<organism evidence="5 6">
    <name type="scientific">Aspergillus terreus</name>
    <dbReference type="NCBI Taxonomy" id="33178"/>
    <lineage>
        <taxon>Eukaryota</taxon>
        <taxon>Fungi</taxon>
        <taxon>Dikarya</taxon>
        <taxon>Ascomycota</taxon>
        <taxon>Pezizomycotina</taxon>
        <taxon>Eurotiomycetes</taxon>
        <taxon>Eurotiomycetidae</taxon>
        <taxon>Eurotiales</taxon>
        <taxon>Aspergillaceae</taxon>
        <taxon>Aspergillus</taxon>
        <taxon>Aspergillus subgen. Circumdati</taxon>
    </lineage>
</organism>
<dbReference type="Gene3D" id="1.10.630.10">
    <property type="entry name" value="Cytochrome P450"/>
    <property type="match status" value="1"/>
</dbReference>
<evidence type="ECO:0000256" key="1">
    <source>
        <dbReference type="ARBA" id="ARBA00010617"/>
    </source>
</evidence>
<dbReference type="InterPro" id="IPR050121">
    <property type="entry name" value="Cytochrome_P450_monoxygenase"/>
</dbReference>
<dbReference type="PANTHER" id="PTHR24305:SF166">
    <property type="entry name" value="CYTOCHROME P450 12A4, MITOCHONDRIAL-RELATED"/>
    <property type="match status" value="1"/>
</dbReference>
<dbReference type="GO" id="GO:0020037">
    <property type="term" value="F:heme binding"/>
    <property type="evidence" value="ECO:0007669"/>
    <property type="project" value="InterPro"/>
</dbReference>
<dbReference type="InterPro" id="IPR002401">
    <property type="entry name" value="Cyt_P450_E_grp-I"/>
</dbReference>
<keyword evidence="3 5" id="KW-0503">Monooxygenase</keyword>
<accession>A0A5M3Z905</accession>
<dbReference type="CDD" id="cd11070">
    <property type="entry name" value="CYP56-like"/>
    <property type="match status" value="1"/>
</dbReference>
<evidence type="ECO:0000313" key="5">
    <source>
        <dbReference type="EMBL" id="GFF18824.1"/>
    </source>
</evidence>
<evidence type="ECO:0000256" key="4">
    <source>
        <dbReference type="PIRSR" id="PIRSR602401-1"/>
    </source>
</evidence>
<dbReference type="AlphaFoldDB" id="A0A5M3Z905"/>
<keyword evidence="4" id="KW-0408">Iron</keyword>
<dbReference type="PRINTS" id="PR00463">
    <property type="entry name" value="EP450I"/>
</dbReference>